<dbReference type="Proteomes" id="UP000004995">
    <property type="component" value="Unassembled WGS sequence"/>
</dbReference>
<name>K4A414_SETIT</name>
<dbReference type="AlphaFoldDB" id="K4A414"/>
<dbReference type="EnsemblPlants" id="KQL26599">
    <property type="protein sequence ID" value="KQL26599"/>
    <property type="gene ID" value="SETIT_033618mg"/>
</dbReference>
<accession>K4A414</accession>
<dbReference type="HOGENOM" id="CLU_3400083_0_0_1"/>
<evidence type="ECO:0000313" key="1">
    <source>
        <dbReference type="EnsemblPlants" id="KQL26599"/>
    </source>
</evidence>
<protein>
    <submittedName>
        <fullName evidence="1">Uncharacterized protein</fullName>
    </submittedName>
</protein>
<evidence type="ECO:0000313" key="2">
    <source>
        <dbReference type="Proteomes" id="UP000004995"/>
    </source>
</evidence>
<proteinExistence type="predicted"/>
<reference evidence="1" key="2">
    <citation type="submission" date="2018-08" db="UniProtKB">
        <authorList>
            <consortium name="EnsemblPlants"/>
        </authorList>
    </citation>
    <scope>IDENTIFICATION</scope>
    <source>
        <strain evidence="1">Yugu1</strain>
    </source>
</reference>
<reference evidence="2" key="1">
    <citation type="journal article" date="2012" name="Nat. Biotechnol.">
        <title>Reference genome sequence of the model plant Setaria.</title>
        <authorList>
            <person name="Bennetzen J.L."/>
            <person name="Schmutz J."/>
            <person name="Wang H."/>
            <person name="Percifield R."/>
            <person name="Hawkins J."/>
            <person name="Pontaroli A.C."/>
            <person name="Estep M."/>
            <person name="Feng L."/>
            <person name="Vaughn J.N."/>
            <person name="Grimwood J."/>
            <person name="Jenkins J."/>
            <person name="Barry K."/>
            <person name="Lindquist E."/>
            <person name="Hellsten U."/>
            <person name="Deshpande S."/>
            <person name="Wang X."/>
            <person name="Wu X."/>
            <person name="Mitros T."/>
            <person name="Triplett J."/>
            <person name="Yang X."/>
            <person name="Ye C.Y."/>
            <person name="Mauro-Herrera M."/>
            <person name="Wang L."/>
            <person name="Li P."/>
            <person name="Sharma M."/>
            <person name="Sharma R."/>
            <person name="Ronald P.C."/>
            <person name="Panaud O."/>
            <person name="Kellogg E.A."/>
            <person name="Brutnell T.P."/>
            <person name="Doust A.N."/>
            <person name="Tuskan G.A."/>
            <person name="Rokhsar D."/>
            <person name="Devos K.M."/>
        </authorList>
    </citation>
    <scope>NUCLEOTIDE SEQUENCE [LARGE SCALE GENOMIC DNA]</scope>
    <source>
        <strain evidence="2">cv. Yugu1</strain>
    </source>
</reference>
<organism evidence="1 2">
    <name type="scientific">Setaria italica</name>
    <name type="common">Foxtail millet</name>
    <name type="synonym">Panicum italicum</name>
    <dbReference type="NCBI Taxonomy" id="4555"/>
    <lineage>
        <taxon>Eukaryota</taxon>
        <taxon>Viridiplantae</taxon>
        <taxon>Streptophyta</taxon>
        <taxon>Embryophyta</taxon>
        <taxon>Tracheophyta</taxon>
        <taxon>Spermatophyta</taxon>
        <taxon>Magnoliopsida</taxon>
        <taxon>Liliopsida</taxon>
        <taxon>Poales</taxon>
        <taxon>Poaceae</taxon>
        <taxon>PACMAD clade</taxon>
        <taxon>Panicoideae</taxon>
        <taxon>Panicodae</taxon>
        <taxon>Paniceae</taxon>
        <taxon>Cenchrinae</taxon>
        <taxon>Setaria</taxon>
    </lineage>
</organism>
<dbReference type="Gramene" id="KQL26599">
    <property type="protein sequence ID" value="KQL26599"/>
    <property type="gene ID" value="SETIT_033618mg"/>
</dbReference>
<dbReference type="EMBL" id="AGNK02001332">
    <property type="status" value="NOT_ANNOTATED_CDS"/>
    <property type="molecule type" value="Genomic_DNA"/>
</dbReference>
<keyword evidence="2" id="KW-1185">Reference proteome</keyword>
<dbReference type="InParanoid" id="K4A414"/>
<sequence>MYGVPRLEPPVLCPSLQYSTNLHRNAAKVRT</sequence>